<dbReference type="EMBL" id="CP033928">
    <property type="protein sequence ID" value="AZA60088.1"/>
    <property type="molecule type" value="Genomic_DNA"/>
</dbReference>
<dbReference type="Proteomes" id="UP000269076">
    <property type="component" value="Chromosome"/>
</dbReference>
<dbReference type="InterPro" id="IPR027417">
    <property type="entry name" value="P-loop_NTPase"/>
</dbReference>
<gene>
    <name evidence="2" type="ORF">EG340_03105</name>
</gene>
<evidence type="ECO:0000313" key="2">
    <source>
        <dbReference type="EMBL" id="AZA60088.1"/>
    </source>
</evidence>
<dbReference type="Pfam" id="PF07693">
    <property type="entry name" value="KAP_NTPase"/>
    <property type="match status" value="1"/>
</dbReference>
<dbReference type="PANTHER" id="PTHR22674:SF6">
    <property type="entry name" value="NTPASE KAP FAMILY P-LOOP DOMAIN-CONTAINING PROTEIN 1"/>
    <property type="match status" value="1"/>
</dbReference>
<dbReference type="InterPro" id="IPR052754">
    <property type="entry name" value="NTPase_KAP_P-loop"/>
</dbReference>
<dbReference type="Gene3D" id="3.40.50.300">
    <property type="entry name" value="P-loop containing nucleotide triphosphate hydrolases"/>
    <property type="match status" value="1"/>
</dbReference>
<reference evidence="2 3" key="1">
    <citation type="submission" date="2018-11" db="EMBL/GenBank/DDBJ databases">
        <title>Proposal to divide the Flavobacteriaceae and reorganize its genera based on Amino Acid Identity values calculated from whole genome sequences.</title>
        <authorList>
            <person name="Nicholson A.C."/>
            <person name="Gulvik C.A."/>
            <person name="Whitney A.M."/>
            <person name="Humrighouse B.W."/>
            <person name="Bell M."/>
            <person name="Holmes B."/>
            <person name="Steigerwalt A."/>
            <person name="Villarma A."/>
            <person name="Sheth M."/>
            <person name="Batra D."/>
            <person name="Pryor J."/>
            <person name="Bernardet J.-F."/>
            <person name="Hugo C."/>
            <person name="Kampfer P."/>
            <person name="Newman J."/>
            <person name="Mcquiston J.R."/>
        </authorList>
    </citation>
    <scope>NUCLEOTIDE SEQUENCE [LARGE SCALE GENOMIC DNA]</scope>
    <source>
        <strain evidence="2 3">G0211</strain>
    </source>
</reference>
<dbReference type="SUPFAM" id="SSF52540">
    <property type="entry name" value="P-loop containing nucleoside triphosphate hydrolases"/>
    <property type="match status" value="1"/>
</dbReference>
<accession>A0A3G6N0X7</accession>
<evidence type="ECO:0000259" key="1">
    <source>
        <dbReference type="Pfam" id="PF07693"/>
    </source>
</evidence>
<feature type="domain" description="KAP NTPase" evidence="1">
    <location>
        <begin position="21"/>
        <end position="301"/>
    </location>
</feature>
<dbReference type="RefSeq" id="WP_123885175.1">
    <property type="nucleotide sequence ID" value="NZ_CP033928.1"/>
</dbReference>
<name>A0A3G6N0X7_9FLAO</name>
<organism evidence="2 3">
    <name type="scientific">Chryseobacterium indoltheticum</name>
    <dbReference type="NCBI Taxonomy" id="254"/>
    <lineage>
        <taxon>Bacteria</taxon>
        <taxon>Pseudomonadati</taxon>
        <taxon>Bacteroidota</taxon>
        <taxon>Flavobacteriia</taxon>
        <taxon>Flavobacteriales</taxon>
        <taxon>Weeksellaceae</taxon>
        <taxon>Chryseobacterium group</taxon>
        <taxon>Chryseobacterium</taxon>
    </lineage>
</organism>
<dbReference type="PANTHER" id="PTHR22674">
    <property type="entry name" value="NTPASE, KAP FAMILY P-LOOP DOMAIN-CONTAINING 1"/>
    <property type="match status" value="1"/>
</dbReference>
<proteinExistence type="predicted"/>
<dbReference type="AlphaFoldDB" id="A0A3G6N0X7"/>
<protein>
    <recommendedName>
        <fullName evidence="1">KAP NTPase domain-containing protein</fullName>
    </recommendedName>
</protein>
<evidence type="ECO:0000313" key="3">
    <source>
        <dbReference type="Proteomes" id="UP000269076"/>
    </source>
</evidence>
<dbReference type="InterPro" id="IPR011646">
    <property type="entry name" value="KAP_P-loop"/>
</dbReference>
<sequence length="717" mass="83495">MINTDQPIIDPINDKLGRTTFAAEIASGLVNSFKDNNESIVIGLSGNWGSGKSTLVNFIIADIEKISKEQKQDIIVLRFNPWMFTGQKELQNIFLKELLTKFKTNHAKLKNVSEKVSDLLGYLTWLKYVHNGAGEAVKEVKEFLDGVNKDKDITELKQEIDKLLIASKVKLYITIDDIDRLTPSEITDIFQLVKLNGNFANTIFLLAYDQRVVTQALTKQFGENGNKYIDKIIQVDYTIPNISRDTIARIFGDTLLNLFPDGDLKKLLEEEIKYMKEQSFVKYFSSLRDVYRFTNSLKLRLSSVYQDLNLFDFLRIEALRIFNYEAYEYIISSKDELTAGKDDSHNTVGIQPAEKETLINATQFDPLTKTILTELFDLRDWGFHQSIDEEKLIKDRRVANKYFFDRYFNLQLGDFDIPERIFDRFINDSTIEEKEDIIEEISSKENLIKFLRWVELKSSDASNEKIDAVFNAALNVCEKVEFTRTSYFGLGSDFNFLIHFCHKLLGGVNGREEKRKIILERLHSKNDRFSFVDFYLTDTLIVLKINGDEGKSTYNYMWNSLYTGIEEDDGAFFNEILQIQKSSVLSLFEKYLEDESSLNDDQLTMILPLMENYHSEVFFAEYSKLIRDDKKLLHYIWLSIRRVNRTSVTGISFQLSESQFLPGFDKEEMKNRIEKIDRDTLDENENKVLALYLKAYDDGFKERHFYDIDDLTKVLEP</sequence>